<evidence type="ECO:0000313" key="2">
    <source>
        <dbReference type="Proteomes" id="UP001732700"/>
    </source>
</evidence>
<organism evidence="1 2">
    <name type="scientific">Avena sativa</name>
    <name type="common">Oat</name>
    <dbReference type="NCBI Taxonomy" id="4498"/>
    <lineage>
        <taxon>Eukaryota</taxon>
        <taxon>Viridiplantae</taxon>
        <taxon>Streptophyta</taxon>
        <taxon>Embryophyta</taxon>
        <taxon>Tracheophyta</taxon>
        <taxon>Spermatophyta</taxon>
        <taxon>Magnoliopsida</taxon>
        <taxon>Liliopsida</taxon>
        <taxon>Poales</taxon>
        <taxon>Poaceae</taxon>
        <taxon>BOP clade</taxon>
        <taxon>Pooideae</taxon>
        <taxon>Poodae</taxon>
        <taxon>Poeae</taxon>
        <taxon>Poeae Chloroplast Group 1 (Aveneae type)</taxon>
        <taxon>Aveninae</taxon>
        <taxon>Avena</taxon>
    </lineage>
</organism>
<sequence>MLFPSSKRLVLLNHNEAVIDAKYLVHGEEVASGISIDLQVKRVVVGSQILPNPLVKNFSSNVEMLVPRSLDFSENLASGCTSRDAASCRPALDFSFGRGFEKKIFDKFRHQVNFFGGFRKRPFYLVCSFGRANFKLDFHTVSLALQACFGGNASKFQVKLLQDRTFRFSVASRAVGFEIYNISKFSCHSFVIHVNLWGNGGPNWIHEEKEFYKESAKEWKVVTYKKESAKKSLSLKHSSKCGSVFQRLKFPTLPAGQSPVIEQRINGEIKSGLQGRSYAQVLTNDGVKSMVTPVRTGGGANRAAFKLPGLLPFLKFPSFPKCNWPDRSYEGWFKAQVVSHSRPTFHGSFHEFISSLKKTTTTSPVSSTPPPAETPFPSCSSPAKVVEMANIPIDPAPFLPNGFQIMQVAGRNRVRRVVVPRRSRAHEQYAIANIFPLPPGPVPFLNIHGVLVDFFNNEVGVHFRDIQACPFGSAYVQFHHVSDRDRLIAASPIPFQDVHVSFVKHNEGDNWRRTQFNNECWVMLVGPPLDHWHTEDLNAIFADIGKVLLWERDPDQKGRIIAKIRVTDLVDIPKSVRFTIGDLVETESWTFSVEVLQSHLLGGGPPEEDPLPDDNVDPHPVPGHGPVFGPQVPPPPSPSCSWG</sequence>
<reference evidence="1" key="1">
    <citation type="submission" date="2021-05" db="EMBL/GenBank/DDBJ databases">
        <authorList>
            <person name="Scholz U."/>
            <person name="Mascher M."/>
            <person name="Fiebig A."/>
        </authorList>
    </citation>
    <scope>NUCLEOTIDE SEQUENCE [LARGE SCALE GENOMIC DNA]</scope>
</reference>
<proteinExistence type="predicted"/>
<dbReference type="Proteomes" id="UP001732700">
    <property type="component" value="Chromosome 5C"/>
</dbReference>
<dbReference type="EnsemblPlants" id="AVESA.00010b.r2.5CG0909390.1">
    <property type="protein sequence ID" value="AVESA.00010b.r2.5CG0909390.1.CDS"/>
    <property type="gene ID" value="AVESA.00010b.r2.5CG0909390"/>
</dbReference>
<reference evidence="1" key="2">
    <citation type="submission" date="2025-09" db="UniProtKB">
        <authorList>
            <consortium name="EnsemblPlants"/>
        </authorList>
    </citation>
    <scope>IDENTIFICATION</scope>
</reference>
<accession>A0ACD5Y5D9</accession>
<keyword evidence="2" id="KW-1185">Reference proteome</keyword>
<evidence type="ECO:0000313" key="1">
    <source>
        <dbReference type="EnsemblPlants" id="AVESA.00010b.r2.5CG0909390.1.CDS"/>
    </source>
</evidence>
<name>A0ACD5Y5D9_AVESA</name>
<protein>
    <submittedName>
        <fullName evidence="1">Uncharacterized protein</fullName>
    </submittedName>
</protein>